<dbReference type="Pfam" id="PF05699">
    <property type="entry name" value="Dimer_Tnp_hAT"/>
    <property type="match status" value="1"/>
</dbReference>
<dbReference type="EMBL" id="JACGWN010000001">
    <property type="protein sequence ID" value="KAL0462577.1"/>
    <property type="molecule type" value="Genomic_DNA"/>
</dbReference>
<dbReference type="PANTHER" id="PTHR32166">
    <property type="entry name" value="OSJNBA0013A04.12 PROTEIN"/>
    <property type="match status" value="1"/>
</dbReference>
<sequence>MNSKNASHSGGDEGSTPQDARPLWKFVMKLGRIEGGGENVSFICNICKGAYKGSYSREKAHLLKIRENGIRACPKVTVGQIVEMTKLEDEAVQRKERGQPKMVPLPRSICSSSQSSSHSVSMDAINSSSFRQERYEPKKRKVGSDSTLEKAFNFQVREQLDSEIARMFYSGSLPFNLARNPYYVRAFSFAANNNIASYDPPGYNSLRTKLLQKEKANVENLLEYTKSTWKTKGVTLVCDGWTDPQRRPLINFMAVNEGGTMFIRAVNCEGEYKDKWFISTLIKEVIVEVGVANVVQIITDNAPVCKAAGLLVEQQYPHVFWTPCVAHTLNLALKNICAAKNTEANGITYEECHWITEIAASALMIQNFIMNHSMRLAMFNEFSKLKLLAVAETRFASVIVMLKRATDTDKPCLHLIYDMWDNMIFKVRETIYKHEKKADYEESSFWGVVHKVLEDRWSKSNTPLHCLAHSLNPRCSTQEWQSQHPNLTPPQSDAEISRMRKICLKRLFPNDDTRREVNVELARFFGCLDDFADKDSLRDRWKMDPIKWWLVHGSATPHLQSISLKLLGHVSSSSCCERNWSTYAFIHSIRRNQITPQRAQDLVFVHNNLRLLSRKTPQYFQGDTKMWDVAGDAFETIEDVGILEIANLSLDEPELETILFDENTKDPGVDNDNLTHLDD</sequence>
<gene>
    <name evidence="4" type="ORF">Slati_0145300</name>
</gene>
<organism evidence="4">
    <name type="scientific">Sesamum latifolium</name>
    <dbReference type="NCBI Taxonomy" id="2727402"/>
    <lineage>
        <taxon>Eukaryota</taxon>
        <taxon>Viridiplantae</taxon>
        <taxon>Streptophyta</taxon>
        <taxon>Embryophyta</taxon>
        <taxon>Tracheophyta</taxon>
        <taxon>Spermatophyta</taxon>
        <taxon>Magnoliopsida</taxon>
        <taxon>eudicotyledons</taxon>
        <taxon>Gunneridae</taxon>
        <taxon>Pentapetalae</taxon>
        <taxon>asterids</taxon>
        <taxon>lamiids</taxon>
        <taxon>Lamiales</taxon>
        <taxon>Pedaliaceae</taxon>
        <taxon>Sesamum</taxon>
    </lineage>
</organism>
<accession>A0AAW2YAX5</accession>
<evidence type="ECO:0000259" key="3">
    <source>
        <dbReference type="Pfam" id="PF05699"/>
    </source>
</evidence>
<dbReference type="PANTHER" id="PTHR32166:SF81">
    <property type="entry name" value="OS06G0658400 PROTEIN"/>
    <property type="match status" value="1"/>
</dbReference>
<evidence type="ECO:0000256" key="1">
    <source>
        <dbReference type="SAM" id="MobiDB-lite"/>
    </source>
</evidence>
<dbReference type="InterPro" id="IPR008906">
    <property type="entry name" value="HATC_C_dom"/>
</dbReference>
<feature type="domain" description="HAT C-terminal dimerisation" evidence="3">
    <location>
        <begin position="528"/>
        <end position="609"/>
    </location>
</feature>
<dbReference type="AlphaFoldDB" id="A0AAW2YAX5"/>
<feature type="compositionally biased region" description="Low complexity" evidence="1">
    <location>
        <begin position="108"/>
        <end position="121"/>
    </location>
</feature>
<protein>
    <submittedName>
        <fullName evidence="4">Uncharacterized protein</fullName>
    </submittedName>
</protein>
<dbReference type="SUPFAM" id="SSF53098">
    <property type="entry name" value="Ribonuclease H-like"/>
    <property type="match status" value="1"/>
</dbReference>
<reference evidence="4" key="2">
    <citation type="journal article" date="2024" name="Plant">
        <title>Genomic evolution and insights into agronomic trait innovations of Sesamum species.</title>
        <authorList>
            <person name="Miao H."/>
            <person name="Wang L."/>
            <person name="Qu L."/>
            <person name="Liu H."/>
            <person name="Sun Y."/>
            <person name="Le M."/>
            <person name="Wang Q."/>
            <person name="Wei S."/>
            <person name="Zheng Y."/>
            <person name="Lin W."/>
            <person name="Duan Y."/>
            <person name="Cao H."/>
            <person name="Xiong S."/>
            <person name="Wang X."/>
            <person name="Wei L."/>
            <person name="Li C."/>
            <person name="Ma Q."/>
            <person name="Ju M."/>
            <person name="Zhao R."/>
            <person name="Li G."/>
            <person name="Mu C."/>
            <person name="Tian Q."/>
            <person name="Mei H."/>
            <person name="Zhang T."/>
            <person name="Gao T."/>
            <person name="Zhang H."/>
        </authorList>
    </citation>
    <scope>NUCLEOTIDE SEQUENCE</scope>
    <source>
        <strain evidence="4">KEN1</strain>
    </source>
</reference>
<evidence type="ECO:0000313" key="4">
    <source>
        <dbReference type="EMBL" id="KAL0462577.1"/>
    </source>
</evidence>
<dbReference type="GO" id="GO:0046983">
    <property type="term" value="F:protein dimerization activity"/>
    <property type="evidence" value="ECO:0007669"/>
    <property type="project" value="InterPro"/>
</dbReference>
<dbReference type="Pfam" id="PF04937">
    <property type="entry name" value="DUF659"/>
    <property type="match status" value="1"/>
</dbReference>
<comment type="caution">
    <text evidence="4">The sequence shown here is derived from an EMBL/GenBank/DDBJ whole genome shotgun (WGS) entry which is preliminary data.</text>
</comment>
<dbReference type="InterPro" id="IPR012337">
    <property type="entry name" value="RNaseH-like_sf"/>
</dbReference>
<name>A0AAW2YAX5_9LAMI</name>
<dbReference type="InterPro" id="IPR007021">
    <property type="entry name" value="DUF659"/>
</dbReference>
<feature type="domain" description="DUF659" evidence="2">
    <location>
        <begin position="201"/>
        <end position="363"/>
    </location>
</feature>
<reference evidence="4" key="1">
    <citation type="submission" date="2020-06" db="EMBL/GenBank/DDBJ databases">
        <authorList>
            <person name="Li T."/>
            <person name="Hu X."/>
            <person name="Zhang T."/>
            <person name="Song X."/>
            <person name="Zhang H."/>
            <person name="Dai N."/>
            <person name="Sheng W."/>
            <person name="Hou X."/>
            <person name="Wei L."/>
        </authorList>
    </citation>
    <scope>NUCLEOTIDE SEQUENCE</scope>
    <source>
        <strain evidence="4">KEN1</strain>
        <tissue evidence="4">Leaf</tissue>
    </source>
</reference>
<evidence type="ECO:0000259" key="2">
    <source>
        <dbReference type="Pfam" id="PF04937"/>
    </source>
</evidence>
<proteinExistence type="predicted"/>
<feature type="region of interest" description="Disordered" evidence="1">
    <location>
        <begin position="92"/>
        <end position="123"/>
    </location>
</feature>